<evidence type="ECO:0000259" key="10">
    <source>
        <dbReference type="PROSITE" id="PS50157"/>
    </source>
</evidence>
<sequence length="738" mass="83335">MSTHISPITTPVEGKEFACSFCHREFRRLEHLQRHTRRHTHEKPFSCSCGAAFSRRDLLRRHERMIHGLFNNASQESANGPRLTDLHAHSAAYNHLSPRGQSSRYIEHPSIGLSLPAQSRARVHTRAQQGSVAESTPLRSRFAELDQLLGAQDESLLDESPDDSRHISEGANYYAGSIITPPVEVDLPVIADTNRQNIQHPHQQATILPAPPIALGAQIVPHVSHPIVTEYHRDRLLQALNESTPRGVTLPSSDALTRFLAGYFTGFYPHMPFTHAPTFKVESCSIELCLAMFALGAANRYEYSSAVKLFYLSKVTLMDRQRHRTCATIERLAGREESNSVPDRDYLDELRCLLCLGWFSTWQKEKDLREESLMLRGALAQTLRLSGLGEMPHSQVSWETWTRQETARRTKLLAFCFLNIQSIAFDLPPIIWSHELNVRLPCACPEWTAPDSTTWNLLRNNIPCQQGNFQDGLGSLLKGEHEHPEHFVPTPVANYVLLHGLIQGILWTPTFPKVMSRIPPADNEALFRNALRRWTIFWQRTPESNLEPLDPNGPLPFTSSSLLSLAYIRNCSCITGLKSRNLESWDSIDIAKTLDAAPPGNREWNELLAAQHASHILAILTKLGIQYVKNNQALVWNIEAALCGFECAIFLRKWLRGLEASVDDKPLSEPEQLLLHWIQDIMSEGLTSIGRQGEASNLSQLNILADRVVEVWSDIMRGNSPWTFIGMLGEVLVEYRRA</sequence>
<dbReference type="GO" id="GO:0005634">
    <property type="term" value="C:nucleus"/>
    <property type="evidence" value="ECO:0007669"/>
    <property type="project" value="UniProtKB-SubCell"/>
</dbReference>
<dbReference type="GO" id="GO:0006351">
    <property type="term" value="P:DNA-templated transcription"/>
    <property type="evidence" value="ECO:0007669"/>
    <property type="project" value="InterPro"/>
</dbReference>
<keyword evidence="12" id="KW-1185">Reference proteome</keyword>
<comment type="caution">
    <text evidence="11">The sequence shown here is derived from an EMBL/GenBank/DDBJ whole genome shotgun (WGS) entry which is preliminary data.</text>
</comment>
<keyword evidence="6" id="KW-0805">Transcription regulation</keyword>
<dbReference type="EMBL" id="MSFO01000002">
    <property type="protein sequence ID" value="PLB52322.1"/>
    <property type="molecule type" value="Genomic_DNA"/>
</dbReference>
<dbReference type="AlphaFoldDB" id="A0A2I2GHG3"/>
<dbReference type="PROSITE" id="PS50157">
    <property type="entry name" value="ZINC_FINGER_C2H2_2"/>
    <property type="match status" value="2"/>
</dbReference>
<dbReference type="SMART" id="SM00355">
    <property type="entry name" value="ZnF_C2H2"/>
    <property type="match status" value="2"/>
</dbReference>
<name>A0A2I2GHG3_9EURO</name>
<dbReference type="PROSITE" id="PS00028">
    <property type="entry name" value="ZINC_FINGER_C2H2_1"/>
    <property type="match status" value="1"/>
</dbReference>
<keyword evidence="5" id="KW-0862">Zinc</keyword>
<evidence type="ECO:0000313" key="12">
    <source>
        <dbReference type="Proteomes" id="UP000234275"/>
    </source>
</evidence>
<gene>
    <name evidence="11" type="ORF">P170DRAFT_402401</name>
</gene>
<dbReference type="Pfam" id="PF04082">
    <property type="entry name" value="Fungal_trans"/>
    <property type="match status" value="1"/>
</dbReference>
<dbReference type="Gene3D" id="3.30.160.60">
    <property type="entry name" value="Classic Zinc Finger"/>
    <property type="match status" value="2"/>
</dbReference>
<dbReference type="CDD" id="cd12148">
    <property type="entry name" value="fungal_TF_MHR"/>
    <property type="match status" value="1"/>
</dbReference>
<dbReference type="PANTHER" id="PTHR40626:SF10">
    <property type="entry name" value="C2H2-TYPE DOMAIN-CONTAINING PROTEIN"/>
    <property type="match status" value="1"/>
</dbReference>
<keyword evidence="7" id="KW-0804">Transcription</keyword>
<feature type="domain" description="C2H2-type" evidence="10">
    <location>
        <begin position="17"/>
        <end position="44"/>
    </location>
</feature>
<keyword evidence="4 9" id="KW-0863">Zinc-finger</keyword>
<proteinExistence type="predicted"/>
<dbReference type="GO" id="GO:0000785">
    <property type="term" value="C:chromatin"/>
    <property type="evidence" value="ECO:0007669"/>
    <property type="project" value="TreeGrafter"/>
</dbReference>
<keyword evidence="8" id="KW-0539">Nucleus</keyword>
<dbReference type="InterPro" id="IPR013087">
    <property type="entry name" value="Znf_C2H2_type"/>
</dbReference>
<dbReference type="GeneID" id="36554122"/>
<keyword evidence="3" id="KW-0677">Repeat</keyword>
<dbReference type="RefSeq" id="XP_024707624.1">
    <property type="nucleotide sequence ID" value="XM_024846423.1"/>
</dbReference>
<dbReference type="VEuPathDB" id="FungiDB:P170DRAFT_402401"/>
<dbReference type="SUPFAM" id="SSF57667">
    <property type="entry name" value="beta-beta-alpha zinc fingers"/>
    <property type="match status" value="1"/>
</dbReference>
<evidence type="ECO:0000256" key="8">
    <source>
        <dbReference type="ARBA" id="ARBA00023242"/>
    </source>
</evidence>
<protein>
    <recommendedName>
        <fullName evidence="10">C2H2-type domain-containing protein</fullName>
    </recommendedName>
</protein>
<dbReference type="PANTHER" id="PTHR40626">
    <property type="entry name" value="MIP31509P"/>
    <property type="match status" value="1"/>
</dbReference>
<evidence type="ECO:0000256" key="3">
    <source>
        <dbReference type="ARBA" id="ARBA00022737"/>
    </source>
</evidence>
<evidence type="ECO:0000256" key="5">
    <source>
        <dbReference type="ARBA" id="ARBA00022833"/>
    </source>
</evidence>
<evidence type="ECO:0000256" key="9">
    <source>
        <dbReference type="PROSITE-ProRule" id="PRU00042"/>
    </source>
</evidence>
<feature type="domain" description="C2H2-type" evidence="10">
    <location>
        <begin position="45"/>
        <end position="67"/>
    </location>
</feature>
<dbReference type="GO" id="GO:0008270">
    <property type="term" value="F:zinc ion binding"/>
    <property type="evidence" value="ECO:0007669"/>
    <property type="project" value="UniProtKB-KW"/>
</dbReference>
<reference evidence="11 12" key="1">
    <citation type="submission" date="2016-12" db="EMBL/GenBank/DDBJ databases">
        <title>The genomes of Aspergillus section Nigri reveals drivers in fungal speciation.</title>
        <authorList>
            <consortium name="DOE Joint Genome Institute"/>
            <person name="Vesth T.C."/>
            <person name="Nybo J."/>
            <person name="Theobald S."/>
            <person name="Brandl J."/>
            <person name="Frisvad J.C."/>
            <person name="Nielsen K.F."/>
            <person name="Lyhne E.K."/>
            <person name="Kogle M.E."/>
            <person name="Kuo A."/>
            <person name="Riley R."/>
            <person name="Clum A."/>
            <person name="Nolan M."/>
            <person name="Lipzen A."/>
            <person name="Salamov A."/>
            <person name="Henrissat B."/>
            <person name="Wiebenga A."/>
            <person name="De Vries R.P."/>
            <person name="Grigoriev I.V."/>
            <person name="Mortensen U.H."/>
            <person name="Andersen M.R."/>
            <person name="Baker S.E."/>
        </authorList>
    </citation>
    <scope>NUCLEOTIDE SEQUENCE [LARGE SCALE GENOMIC DNA]</scope>
    <source>
        <strain evidence="11 12">IBT 23096</strain>
    </source>
</reference>
<evidence type="ECO:0000256" key="2">
    <source>
        <dbReference type="ARBA" id="ARBA00022723"/>
    </source>
</evidence>
<dbReference type="Proteomes" id="UP000234275">
    <property type="component" value="Unassembled WGS sequence"/>
</dbReference>
<evidence type="ECO:0000256" key="4">
    <source>
        <dbReference type="ARBA" id="ARBA00022771"/>
    </source>
</evidence>
<dbReference type="InterPro" id="IPR007219">
    <property type="entry name" value="XnlR_reg_dom"/>
</dbReference>
<evidence type="ECO:0000256" key="6">
    <source>
        <dbReference type="ARBA" id="ARBA00023015"/>
    </source>
</evidence>
<dbReference type="InterPro" id="IPR036236">
    <property type="entry name" value="Znf_C2H2_sf"/>
</dbReference>
<dbReference type="STRING" id="1392250.A0A2I2GHG3"/>
<evidence type="ECO:0000313" key="11">
    <source>
        <dbReference type="EMBL" id="PLB52322.1"/>
    </source>
</evidence>
<dbReference type="GO" id="GO:0000981">
    <property type="term" value="F:DNA-binding transcription factor activity, RNA polymerase II-specific"/>
    <property type="evidence" value="ECO:0007669"/>
    <property type="project" value="InterPro"/>
</dbReference>
<keyword evidence="2" id="KW-0479">Metal-binding</keyword>
<accession>A0A2I2GHG3</accession>
<dbReference type="Pfam" id="PF00096">
    <property type="entry name" value="zf-C2H2"/>
    <property type="match status" value="1"/>
</dbReference>
<comment type="subcellular location">
    <subcellularLocation>
        <location evidence="1">Nucleus</location>
    </subcellularLocation>
</comment>
<evidence type="ECO:0000256" key="1">
    <source>
        <dbReference type="ARBA" id="ARBA00004123"/>
    </source>
</evidence>
<evidence type="ECO:0000256" key="7">
    <source>
        <dbReference type="ARBA" id="ARBA00023163"/>
    </source>
</evidence>
<organism evidence="11 12">
    <name type="scientific">Aspergillus steynii IBT 23096</name>
    <dbReference type="NCBI Taxonomy" id="1392250"/>
    <lineage>
        <taxon>Eukaryota</taxon>
        <taxon>Fungi</taxon>
        <taxon>Dikarya</taxon>
        <taxon>Ascomycota</taxon>
        <taxon>Pezizomycotina</taxon>
        <taxon>Eurotiomycetes</taxon>
        <taxon>Eurotiomycetidae</taxon>
        <taxon>Eurotiales</taxon>
        <taxon>Aspergillaceae</taxon>
        <taxon>Aspergillus</taxon>
        <taxon>Aspergillus subgen. Circumdati</taxon>
    </lineage>
</organism>
<dbReference type="InterPro" id="IPR051059">
    <property type="entry name" value="VerF-like"/>
</dbReference>
<dbReference type="OrthoDB" id="654211at2759"/>
<dbReference type="GO" id="GO:0000978">
    <property type="term" value="F:RNA polymerase II cis-regulatory region sequence-specific DNA binding"/>
    <property type="evidence" value="ECO:0007669"/>
    <property type="project" value="InterPro"/>
</dbReference>